<protein>
    <submittedName>
        <fullName evidence="2">Uncharacterized protein</fullName>
    </submittedName>
</protein>
<name>A0A1M7EJH5_9RHOB</name>
<dbReference type="Proteomes" id="UP000322545">
    <property type="component" value="Unassembled WGS sequence"/>
</dbReference>
<evidence type="ECO:0000313" key="2">
    <source>
        <dbReference type="EMBL" id="SHL91867.1"/>
    </source>
</evidence>
<reference evidence="2 3" key="1">
    <citation type="submission" date="2016-11" db="EMBL/GenBank/DDBJ databases">
        <authorList>
            <person name="Varghese N."/>
            <person name="Submissions S."/>
        </authorList>
    </citation>
    <scope>NUCLEOTIDE SEQUENCE [LARGE SCALE GENOMIC DNA]</scope>
    <source>
        <strain evidence="2 3">DSM 28249</strain>
    </source>
</reference>
<feature type="region of interest" description="Disordered" evidence="1">
    <location>
        <begin position="1"/>
        <end position="23"/>
    </location>
</feature>
<keyword evidence="3" id="KW-1185">Reference proteome</keyword>
<evidence type="ECO:0000256" key="1">
    <source>
        <dbReference type="SAM" id="MobiDB-lite"/>
    </source>
</evidence>
<organism evidence="2 3">
    <name type="scientific">Roseovarius litoreus</name>
    <dbReference type="NCBI Taxonomy" id="1155722"/>
    <lineage>
        <taxon>Bacteria</taxon>
        <taxon>Pseudomonadati</taxon>
        <taxon>Pseudomonadota</taxon>
        <taxon>Alphaproteobacteria</taxon>
        <taxon>Rhodobacterales</taxon>
        <taxon>Roseobacteraceae</taxon>
        <taxon>Roseovarius</taxon>
    </lineage>
</organism>
<proteinExistence type="predicted"/>
<evidence type="ECO:0000313" key="3">
    <source>
        <dbReference type="Proteomes" id="UP000322545"/>
    </source>
</evidence>
<sequence length="49" mass="5187">MSGGPSRGTGQTGGRRITHRPQLFSDQFQDMVVKRSTSSAVGVYATSSV</sequence>
<gene>
    <name evidence="2" type="ORF">SAMN05443432_103389</name>
</gene>
<dbReference type="AlphaFoldDB" id="A0A1M7EJH5"/>
<dbReference type="EMBL" id="FRCB01000003">
    <property type="protein sequence ID" value="SHL91867.1"/>
    <property type="molecule type" value="Genomic_DNA"/>
</dbReference>
<feature type="compositionally biased region" description="Gly residues" evidence="1">
    <location>
        <begin position="1"/>
        <end position="13"/>
    </location>
</feature>
<accession>A0A1M7EJH5</accession>